<dbReference type="Pfam" id="PF00072">
    <property type="entry name" value="Response_reg"/>
    <property type="match status" value="1"/>
</dbReference>
<evidence type="ECO:0000313" key="3">
    <source>
        <dbReference type="EMBL" id="MSS83045.1"/>
    </source>
</evidence>
<dbReference type="AlphaFoldDB" id="A0A6N7W171"/>
<accession>A0A6N7W171</accession>
<comment type="caution">
    <text evidence="3">The sequence shown here is derived from an EMBL/GenBank/DDBJ whole genome shotgun (WGS) entry which is preliminary data.</text>
</comment>
<reference evidence="3 4" key="1">
    <citation type="submission" date="2019-08" db="EMBL/GenBank/DDBJ databases">
        <title>In-depth cultivation of the pig gut microbiome towards novel bacterial diversity and tailored functional studies.</title>
        <authorList>
            <person name="Wylensek D."/>
            <person name="Hitch T.C.A."/>
            <person name="Clavel T."/>
        </authorList>
    </citation>
    <scope>NUCLEOTIDE SEQUENCE [LARGE SCALE GENOMIC DNA]</scope>
    <source>
        <strain evidence="3 4">WCA-389-WT-5B</strain>
    </source>
</reference>
<dbReference type="RefSeq" id="WP_154488666.1">
    <property type="nucleotide sequence ID" value="NZ_VULN01000020.1"/>
</dbReference>
<dbReference type="PROSITE" id="PS50110">
    <property type="entry name" value="RESPONSE_REGULATORY"/>
    <property type="match status" value="1"/>
</dbReference>
<organism evidence="3 4">
    <name type="scientific">Acidaminococcus fermentans</name>
    <dbReference type="NCBI Taxonomy" id="905"/>
    <lineage>
        <taxon>Bacteria</taxon>
        <taxon>Bacillati</taxon>
        <taxon>Bacillota</taxon>
        <taxon>Negativicutes</taxon>
        <taxon>Acidaminococcales</taxon>
        <taxon>Acidaminococcaceae</taxon>
        <taxon>Acidaminococcus</taxon>
    </lineage>
</organism>
<sequence>MLHIAICDDQQDQIQKIREAAEKYFQNRKENMSCQTFENAFAFVEAVDKGALFDIVLLDVCMPGILGTDVARELRDHHSRAEIIFLTTSDEFAVEAFEVKATDYLLKPFTQAQFAKAMDRAIAYIRQRNSAKVIFRLVGGGVRVEEIAQILFLESHGHVLEVYLADGSTLETRKSGQDMKADLDKIAPGQFVSPNKGYLVNLGAIHLIKTDYVEIQGHQIPLGKRKYREFQEQYFQYMFGTK</sequence>
<dbReference type="SUPFAM" id="SSF52172">
    <property type="entry name" value="CheY-like"/>
    <property type="match status" value="1"/>
</dbReference>
<dbReference type="InterPro" id="IPR046947">
    <property type="entry name" value="LytR-like"/>
</dbReference>
<evidence type="ECO:0000256" key="1">
    <source>
        <dbReference type="PROSITE-ProRule" id="PRU00169"/>
    </source>
</evidence>
<dbReference type="PANTHER" id="PTHR37299:SF1">
    <property type="entry name" value="STAGE 0 SPORULATION PROTEIN A HOMOLOG"/>
    <property type="match status" value="1"/>
</dbReference>
<feature type="modified residue" description="4-aspartylphosphate" evidence="1">
    <location>
        <position position="59"/>
    </location>
</feature>
<dbReference type="InterPro" id="IPR011006">
    <property type="entry name" value="CheY-like_superfamily"/>
</dbReference>
<dbReference type="InterPro" id="IPR007492">
    <property type="entry name" value="LytTR_DNA-bd_dom"/>
</dbReference>
<dbReference type="Gene3D" id="3.40.50.2300">
    <property type="match status" value="1"/>
</dbReference>
<gene>
    <name evidence="3" type="ORF">FX155_10660</name>
</gene>
<evidence type="ECO:0000313" key="4">
    <source>
        <dbReference type="Proteomes" id="UP000441455"/>
    </source>
</evidence>
<dbReference type="EMBL" id="VULN01000020">
    <property type="protein sequence ID" value="MSS83045.1"/>
    <property type="molecule type" value="Genomic_DNA"/>
</dbReference>
<dbReference type="OrthoDB" id="9779387at2"/>
<name>A0A6N7W171_ACIFE</name>
<protein>
    <submittedName>
        <fullName evidence="3">Response regulator transcription factor</fullName>
    </submittedName>
</protein>
<dbReference type="SMART" id="SM00448">
    <property type="entry name" value="REC"/>
    <property type="match status" value="1"/>
</dbReference>
<dbReference type="Proteomes" id="UP000441455">
    <property type="component" value="Unassembled WGS sequence"/>
</dbReference>
<dbReference type="SMART" id="SM00850">
    <property type="entry name" value="LytTR"/>
    <property type="match status" value="1"/>
</dbReference>
<dbReference type="PANTHER" id="PTHR37299">
    <property type="entry name" value="TRANSCRIPTIONAL REGULATOR-RELATED"/>
    <property type="match status" value="1"/>
</dbReference>
<dbReference type="Gene3D" id="2.40.50.1020">
    <property type="entry name" value="LytTr DNA-binding domain"/>
    <property type="match status" value="1"/>
</dbReference>
<dbReference type="Pfam" id="PF04397">
    <property type="entry name" value="LytTR"/>
    <property type="match status" value="1"/>
</dbReference>
<dbReference type="GO" id="GO:0000156">
    <property type="term" value="F:phosphorelay response regulator activity"/>
    <property type="evidence" value="ECO:0007669"/>
    <property type="project" value="InterPro"/>
</dbReference>
<keyword evidence="1" id="KW-0597">Phosphoprotein</keyword>
<dbReference type="GO" id="GO:0003677">
    <property type="term" value="F:DNA binding"/>
    <property type="evidence" value="ECO:0007669"/>
    <property type="project" value="InterPro"/>
</dbReference>
<proteinExistence type="predicted"/>
<feature type="domain" description="Response regulatory" evidence="2">
    <location>
        <begin position="3"/>
        <end position="122"/>
    </location>
</feature>
<dbReference type="InterPro" id="IPR001789">
    <property type="entry name" value="Sig_transdc_resp-reg_receiver"/>
</dbReference>
<evidence type="ECO:0000259" key="2">
    <source>
        <dbReference type="PROSITE" id="PS50110"/>
    </source>
</evidence>